<comment type="similarity">
    <text evidence="2 11">Belongs to the Arg-specific ADP-ribosyltransferase family.</text>
</comment>
<dbReference type="PROSITE" id="PS01291">
    <property type="entry name" value="ART"/>
    <property type="match status" value="1"/>
</dbReference>
<keyword evidence="8 11" id="KW-0521">NADP</keyword>
<keyword evidence="4" id="KW-0800">Toxin</keyword>
<name>A0ABR0Y8P0_HUSHU</name>
<evidence type="ECO:0000313" key="13">
    <source>
        <dbReference type="Proteomes" id="UP001369086"/>
    </source>
</evidence>
<evidence type="ECO:0000256" key="11">
    <source>
        <dbReference type="RuleBase" id="RU361228"/>
    </source>
</evidence>
<evidence type="ECO:0000256" key="9">
    <source>
        <dbReference type="ARBA" id="ARBA00023026"/>
    </source>
</evidence>
<evidence type="ECO:0000256" key="1">
    <source>
        <dbReference type="ARBA" id="ARBA00004613"/>
    </source>
</evidence>
<dbReference type="InterPro" id="IPR000768">
    <property type="entry name" value="ART"/>
</dbReference>
<feature type="signal peptide" evidence="11">
    <location>
        <begin position="1"/>
        <end position="24"/>
    </location>
</feature>
<keyword evidence="13" id="KW-1185">Reference proteome</keyword>
<dbReference type="PANTHER" id="PTHR10339:SF25">
    <property type="entry name" value="SECRETED EXOENZYME S"/>
    <property type="match status" value="1"/>
</dbReference>
<comment type="catalytic activity">
    <reaction evidence="10 11">
        <text>L-arginyl-[protein] + NAD(+) = N(omega)-(ADP-D-ribosyl)-L-arginyl-[protein] + nicotinamide + H(+)</text>
        <dbReference type="Rhea" id="RHEA:19149"/>
        <dbReference type="Rhea" id="RHEA-COMP:10532"/>
        <dbReference type="Rhea" id="RHEA-COMP:15087"/>
        <dbReference type="ChEBI" id="CHEBI:15378"/>
        <dbReference type="ChEBI" id="CHEBI:17154"/>
        <dbReference type="ChEBI" id="CHEBI:29965"/>
        <dbReference type="ChEBI" id="CHEBI:57540"/>
        <dbReference type="ChEBI" id="CHEBI:142554"/>
        <dbReference type="EC" id="2.4.2.31"/>
    </reaction>
</comment>
<evidence type="ECO:0000256" key="5">
    <source>
        <dbReference type="ARBA" id="ARBA00022676"/>
    </source>
</evidence>
<evidence type="ECO:0000256" key="4">
    <source>
        <dbReference type="ARBA" id="ARBA00022656"/>
    </source>
</evidence>
<proteinExistence type="inferred from homology"/>
<evidence type="ECO:0000256" key="8">
    <source>
        <dbReference type="ARBA" id="ARBA00022857"/>
    </source>
</evidence>
<keyword evidence="11" id="KW-0520">NAD</keyword>
<dbReference type="Pfam" id="PF01129">
    <property type="entry name" value="ART"/>
    <property type="match status" value="1"/>
</dbReference>
<evidence type="ECO:0000313" key="12">
    <source>
        <dbReference type="EMBL" id="KAK6469012.1"/>
    </source>
</evidence>
<keyword evidence="6 11" id="KW-0808">Transferase</keyword>
<comment type="subcellular location">
    <subcellularLocation>
        <location evidence="1">Secreted</location>
    </subcellularLocation>
</comment>
<organism evidence="12 13">
    <name type="scientific">Huso huso</name>
    <name type="common">Beluga</name>
    <name type="synonym">Acipenser huso</name>
    <dbReference type="NCBI Taxonomy" id="61971"/>
    <lineage>
        <taxon>Eukaryota</taxon>
        <taxon>Metazoa</taxon>
        <taxon>Chordata</taxon>
        <taxon>Craniata</taxon>
        <taxon>Vertebrata</taxon>
        <taxon>Euteleostomi</taxon>
        <taxon>Actinopterygii</taxon>
        <taxon>Chondrostei</taxon>
        <taxon>Acipenseriformes</taxon>
        <taxon>Acipenseridae</taxon>
        <taxon>Huso</taxon>
    </lineage>
</organism>
<dbReference type="InterPro" id="IPR050999">
    <property type="entry name" value="ADP-ribosyltransferase_ARG"/>
</dbReference>
<keyword evidence="7" id="KW-0548">Nucleotidyltransferase</keyword>
<dbReference type="PROSITE" id="PS51996">
    <property type="entry name" value="TR_MART"/>
    <property type="match status" value="1"/>
</dbReference>
<dbReference type="EMBL" id="JAHFZB010000041">
    <property type="protein sequence ID" value="KAK6469012.1"/>
    <property type="molecule type" value="Genomic_DNA"/>
</dbReference>
<dbReference type="SUPFAM" id="SSF56399">
    <property type="entry name" value="ADP-ribosylation"/>
    <property type="match status" value="1"/>
</dbReference>
<evidence type="ECO:0000256" key="3">
    <source>
        <dbReference type="ARBA" id="ARBA00022525"/>
    </source>
</evidence>
<sequence length="245" mass="27957">MKNLVPSILILSAVILLEFPQIRCFKAPITMDLAENSLDDQYVRCERKMLKLVTLKYLPSELQNTPNFKNVWETAKKSMVKKKRMSLNLEQATAIYAYTMDVYNTFNEEVRKGGKHYEAFPFKSLHFYLTDALKTLRSKKGKCYDVFRGVQGQFTALEGTTVRFGQFASTSLDKNVAKQFGNGTLFIIHTCLGVPIEEYSDNQSEKEVLIPPFEKFKVLKVDGNQIHLARIANKTSNFNCLGGKQ</sequence>
<reference evidence="12 13" key="1">
    <citation type="submission" date="2021-05" db="EMBL/GenBank/DDBJ databases">
        <authorList>
            <person name="Zahm M."/>
            <person name="Klopp C."/>
            <person name="Cabau C."/>
            <person name="Kuhl H."/>
            <person name="Suciu R."/>
            <person name="Ciorpac M."/>
            <person name="Holostenco D."/>
            <person name="Gessner J."/>
            <person name="Wuertz S."/>
            <person name="Hohne C."/>
            <person name="Stock M."/>
            <person name="Gislard M."/>
            <person name="Lluch J."/>
            <person name="Milhes M."/>
            <person name="Lampietro C."/>
            <person name="Lopez Roques C."/>
            <person name="Donnadieu C."/>
            <person name="Du K."/>
            <person name="Schartl M."/>
            <person name="Guiguen Y."/>
        </authorList>
    </citation>
    <scope>NUCLEOTIDE SEQUENCE [LARGE SCALE GENOMIC DNA]</scope>
    <source>
        <strain evidence="12">Hh-F2</strain>
        <tissue evidence="12">Blood</tissue>
    </source>
</reference>
<dbReference type="Proteomes" id="UP001369086">
    <property type="component" value="Unassembled WGS sequence"/>
</dbReference>
<feature type="chain" id="PRO_5044970756" description="NAD(P)(+)--arginine ADP-ribosyltransferase" evidence="11">
    <location>
        <begin position="25"/>
        <end position="245"/>
    </location>
</feature>
<keyword evidence="9" id="KW-0843">Virulence</keyword>
<evidence type="ECO:0000256" key="6">
    <source>
        <dbReference type="ARBA" id="ARBA00022679"/>
    </source>
</evidence>
<gene>
    <name evidence="12" type="ORF">HHUSO_G32915</name>
</gene>
<evidence type="ECO:0000256" key="2">
    <source>
        <dbReference type="ARBA" id="ARBA00009558"/>
    </source>
</evidence>
<keyword evidence="5 11" id="KW-0328">Glycosyltransferase</keyword>
<dbReference type="Gene3D" id="3.90.176.10">
    <property type="entry name" value="Toxin ADP-ribosyltransferase, Chain A, domain 1"/>
    <property type="match status" value="1"/>
</dbReference>
<evidence type="ECO:0000256" key="10">
    <source>
        <dbReference type="ARBA" id="ARBA00047597"/>
    </source>
</evidence>
<dbReference type="EC" id="2.4.2.31" evidence="11"/>
<comment type="caution">
    <text evidence="12">The sequence shown here is derived from an EMBL/GenBank/DDBJ whole genome shotgun (WGS) entry which is preliminary data.</text>
</comment>
<protein>
    <recommendedName>
        <fullName evidence="11">NAD(P)(+)--arginine ADP-ribosyltransferase</fullName>
        <ecNumber evidence="11">2.4.2.31</ecNumber>
    </recommendedName>
    <alternativeName>
        <fullName evidence="11">Mono(ADP-ribosyl)transferase</fullName>
    </alternativeName>
</protein>
<keyword evidence="11" id="KW-0732">Signal</keyword>
<accession>A0ABR0Y8P0</accession>
<keyword evidence="3" id="KW-0964">Secreted</keyword>
<dbReference type="PANTHER" id="PTHR10339">
    <property type="entry name" value="ADP-RIBOSYLTRANSFERASE"/>
    <property type="match status" value="1"/>
</dbReference>
<evidence type="ECO:0000256" key="7">
    <source>
        <dbReference type="ARBA" id="ARBA00022695"/>
    </source>
</evidence>
<dbReference type="PRINTS" id="PR00970">
    <property type="entry name" value="RIBTRNSFRASE"/>
</dbReference>